<dbReference type="Gene3D" id="3.30.70.2970">
    <property type="entry name" value="Protein of unknown function (DUF541), domain 2"/>
    <property type="match status" value="1"/>
</dbReference>
<comment type="caution">
    <text evidence="1">The sequence shown here is derived from an EMBL/GenBank/DDBJ whole genome shotgun (WGS) entry which is preliminary data.</text>
</comment>
<dbReference type="PANTHER" id="PTHR34387">
    <property type="entry name" value="SLR1258 PROTEIN"/>
    <property type="match status" value="1"/>
</dbReference>
<sequence>MDVPVMNMPAGITVTGVGTAAGAPDLLRLSLGVEATAVGLADAHRRAAEAATRLLAALAEAGIGPGDTATSVISLRPETSWHDGGRQETTGYTASTTFNVTVRNLQHAPAVLEAAVAAAADSLRLGGTGFGFSEPEILATAARAAAWQDARTKAGQLAALAGRSLGPVLRIEENGAGGPVPLPAMRESSLLAADLPVVPGTAELSARLTVTWGWAEDGR</sequence>
<gene>
    <name evidence="1" type="ORF">LVY72_00105</name>
</gene>
<reference evidence="1" key="1">
    <citation type="submission" date="2022-01" db="EMBL/GenBank/DDBJ databases">
        <authorList>
            <person name="Jo J.-H."/>
            <person name="Im W.-T."/>
        </authorList>
    </citation>
    <scope>NUCLEOTIDE SEQUENCE</scope>
    <source>
        <strain evidence="1">I2-34</strain>
    </source>
</reference>
<dbReference type="PANTHER" id="PTHR34387:SF1">
    <property type="entry name" value="PERIPLASMIC IMMUNOGENIC PROTEIN"/>
    <property type="match status" value="1"/>
</dbReference>
<protein>
    <submittedName>
        <fullName evidence="1">SIMPL domain-containing protein</fullName>
    </submittedName>
</protein>
<organism evidence="1 2">
    <name type="scientific">Arthrobacter hankyongi</name>
    <dbReference type="NCBI Taxonomy" id="2904801"/>
    <lineage>
        <taxon>Bacteria</taxon>
        <taxon>Bacillati</taxon>
        <taxon>Actinomycetota</taxon>
        <taxon>Actinomycetes</taxon>
        <taxon>Micrococcales</taxon>
        <taxon>Micrococcaceae</taxon>
        <taxon>Arthrobacter</taxon>
    </lineage>
</organism>
<proteinExistence type="predicted"/>
<dbReference type="InterPro" id="IPR007497">
    <property type="entry name" value="SIMPL/DUF541"/>
</dbReference>
<accession>A0ABS9L0V5</accession>
<dbReference type="RefSeq" id="WP_237817418.1">
    <property type="nucleotide sequence ID" value="NZ_JAKLTQ010000001.1"/>
</dbReference>
<name>A0ABS9L0V5_9MICC</name>
<dbReference type="Proteomes" id="UP001165368">
    <property type="component" value="Unassembled WGS sequence"/>
</dbReference>
<evidence type="ECO:0000313" key="1">
    <source>
        <dbReference type="EMBL" id="MCG2620310.1"/>
    </source>
</evidence>
<dbReference type="Gene3D" id="3.30.110.170">
    <property type="entry name" value="Protein of unknown function (DUF541), domain 1"/>
    <property type="match status" value="1"/>
</dbReference>
<dbReference type="EMBL" id="JAKLTQ010000001">
    <property type="protein sequence ID" value="MCG2620310.1"/>
    <property type="molecule type" value="Genomic_DNA"/>
</dbReference>
<dbReference type="InterPro" id="IPR052022">
    <property type="entry name" value="26kDa_periplasmic_antigen"/>
</dbReference>
<dbReference type="Pfam" id="PF04402">
    <property type="entry name" value="SIMPL"/>
    <property type="match status" value="1"/>
</dbReference>
<evidence type="ECO:0000313" key="2">
    <source>
        <dbReference type="Proteomes" id="UP001165368"/>
    </source>
</evidence>
<keyword evidence="2" id="KW-1185">Reference proteome</keyword>